<feature type="domain" description="SF4 helicase" evidence="11">
    <location>
        <begin position="180"/>
        <end position="450"/>
    </location>
</feature>
<proteinExistence type="inferred from homology"/>
<evidence type="ECO:0000256" key="2">
    <source>
        <dbReference type="ARBA" id="ARBA00022705"/>
    </source>
</evidence>
<evidence type="ECO:0000313" key="12">
    <source>
        <dbReference type="EMBL" id="URN94518.1"/>
    </source>
</evidence>
<gene>
    <name evidence="12" type="ORF">NAG76_22320</name>
</gene>
<dbReference type="Pfam" id="PF03796">
    <property type="entry name" value="DnaB_C"/>
    <property type="match status" value="1"/>
</dbReference>
<evidence type="ECO:0000256" key="9">
    <source>
        <dbReference type="ARBA" id="ARBA00044969"/>
    </source>
</evidence>
<evidence type="ECO:0000259" key="11">
    <source>
        <dbReference type="PROSITE" id="PS51199"/>
    </source>
</evidence>
<dbReference type="Proteomes" id="UP001056756">
    <property type="component" value="Chromosome"/>
</dbReference>
<name>A0A9J6ZEE0_9BACL</name>
<dbReference type="CDD" id="cd00984">
    <property type="entry name" value="DnaB_C"/>
    <property type="match status" value="1"/>
</dbReference>
<dbReference type="EC" id="5.6.2.3" evidence="9"/>
<dbReference type="InterPro" id="IPR036185">
    <property type="entry name" value="DNA_heli_DnaB-like_N_sf"/>
</dbReference>
<dbReference type="GO" id="GO:0016787">
    <property type="term" value="F:hydrolase activity"/>
    <property type="evidence" value="ECO:0007669"/>
    <property type="project" value="UniProtKB-KW"/>
</dbReference>
<comment type="catalytic activity">
    <reaction evidence="10">
        <text>ATP + H2O = ADP + phosphate + H(+)</text>
        <dbReference type="Rhea" id="RHEA:13065"/>
        <dbReference type="ChEBI" id="CHEBI:15377"/>
        <dbReference type="ChEBI" id="CHEBI:15378"/>
        <dbReference type="ChEBI" id="CHEBI:30616"/>
        <dbReference type="ChEBI" id="CHEBI:43474"/>
        <dbReference type="ChEBI" id="CHEBI:456216"/>
        <dbReference type="EC" id="5.6.2.3"/>
    </reaction>
</comment>
<dbReference type="Gene3D" id="3.40.50.300">
    <property type="entry name" value="P-loop containing nucleotide triphosphate hydrolases"/>
    <property type="match status" value="1"/>
</dbReference>
<dbReference type="PANTHER" id="PTHR30153">
    <property type="entry name" value="REPLICATIVE DNA HELICASE DNAB"/>
    <property type="match status" value="1"/>
</dbReference>
<evidence type="ECO:0000256" key="3">
    <source>
        <dbReference type="ARBA" id="ARBA00022741"/>
    </source>
</evidence>
<dbReference type="InterPro" id="IPR007693">
    <property type="entry name" value="DNA_helicase_DnaB-like_N"/>
</dbReference>
<evidence type="ECO:0000256" key="7">
    <source>
        <dbReference type="ARBA" id="ARBA00023125"/>
    </source>
</evidence>
<keyword evidence="8" id="KW-0413">Isomerase</keyword>
<keyword evidence="3" id="KW-0547">Nucleotide-binding</keyword>
<keyword evidence="2" id="KW-0235">DNA replication</keyword>
<dbReference type="InterPro" id="IPR027417">
    <property type="entry name" value="P-loop_NTPase"/>
</dbReference>
<evidence type="ECO:0000313" key="13">
    <source>
        <dbReference type="Proteomes" id="UP001056756"/>
    </source>
</evidence>
<dbReference type="PROSITE" id="PS51199">
    <property type="entry name" value="SF4_HELICASE"/>
    <property type="match status" value="1"/>
</dbReference>
<dbReference type="InterPro" id="IPR016136">
    <property type="entry name" value="DNA_helicase_N/primase_C"/>
</dbReference>
<dbReference type="SUPFAM" id="SSF48024">
    <property type="entry name" value="N-terminal domain of DnaB helicase"/>
    <property type="match status" value="1"/>
</dbReference>
<keyword evidence="4" id="KW-0378">Hydrolase</keyword>
<dbReference type="PANTHER" id="PTHR30153:SF2">
    <property type="entry name" value="REPLICATIVE DNA HELICASE"/>
    <property type="match status" value="1"/>
</dbReference>
<dbReference type="GO" id="GO:0005829">
    <property type="term" value="C:cytosol"/>
    <property type="evidence" value="ECO:0007669"/>
    <property type="project" value="TreeGrafter"/>
</dbReference>
<dbReference type="SUPFAM" id="SSF52540">
    <property type="entry name" value="P-loop containing nucleoside triphosphate hydrolases"/>
    <property type="match status" value="1"/>
</dbReference>
<reference evidence="12" key="1">
    <citation type="submission" date="2022-05" db="EMBL/GenBank/DDBJ databases">
        <title>Novel bacterial taxa in a minimal lignocellulolytic consortium and its capacity to transform plastics disclosed by genome-resolved metagenomics.</title>
        <authorList>
            <person name="Rodriguez C.A.D."/>
            <person name="Diaz-Garcia L."/>
            <person name="Herrera K."/>
            <person name="Tarazona N.A."/>
            <person name="Sproer C."/>
            <person name="Overmann J."/>
            <person name="Jimenez D.J."/>
        </authorList>
    </citation>
    <scope>NUCLEOTIDE SEQUENCE</scope>
    <source>
        <strain evidence="12">MAG5</strain>
    </source>
</reference>
<evidence type="ECO:0000256" key="6">
    <source>
        <dbReference type="ARBA" id="ARBA00022840"/>
    </source>
</evidence>
<evidence type="ECO:0000256" key="10">
    <source>
        <dbReference type="ARBA" id="ARBA00048954"/>
    </source>
</evidence>
<dbReference type="EMBL" id="CP097899">
    <property type="protein sequence ID" value="URN94518.1"/>
    <property type="molecule type" value="Genomic_DNA"/>
</dbReference>
<organism evidence="12 13">
    <name type="scientific">Candidatus Pristimantibacillus lignocellulolyticus</name>
    <dbReference type="NCBI Taxonomy" id="2994561"/>
    <lineage>
        <taxon>Bacteria</taxon>
        <taxon>Bacillati</taxon>
        <taxon>Bacillota</taxon>
        <taxon>Bacilli</taxon>
        <taxon>Bacillales</taxon>
        <taxon>Paenibacillaceae</taxon>
        <taxon>Candidatus Pristimantibacillus</taxon>
    </lineage>
</organism>
<accession>A0A9J6ZEE0</accession>
<dbReference type="GO" id="GO:0006260">
    <property type="term" value="P:DNA replication"/>
    <property type="evidence" value="ECO:0007669"/>
    <property type="project" value="UniProtKB-KW"/>
</dbReference>
<keyword evidence="5 12" id="KW-0347">Helicase</keyword>
<evidence type="ECO:0000256" key="5">
    <source>
        <dbReference type="ARBA" id="ARBA00022806"/>
    </source>
</evidence>
<protein>
    <recommendedName>
        <fullName evidence="9">DNA 5'-3' helicase</fullName>
        <ecNumber evidence="9">5.6.2.3</ecNumber>
    </recommendedName>
</protein>
<dbReference type="GO" id="GO:0043139">
    <property type="term" value="F:5'-3' DNA helicase activity"/>
    <property type="evidence" value="ECO:0007669"/>
    <property type="project" value="UniProtKB-EC"/>
</dbReference>
<comment type="similarity">
    <text evidence="1">Belongs to the helicase family. DnaB subfamily.</text>
</comment>
<evidence type="ECO:0000256" key="1">
    <source>
        <dbReference type="ARBA" id="ARBA00008428"/>
    </source>
</evidence>
<dbReference type="AlphaFoldDB" id="A0A9J6ZEE0"/>
<dbReference type="Pfam" id="PF00772">
    <property type="entry name" value="DnaB"/>
    <property type="match status" value="1"/>
</dbReference>
<sequence length="456" mass="52452">MDDVMEIQYQNEVYFLGSILQNKDFIHDRIIEPHELTADPRHQSILKYLIYAIDDSKDLEVETIMLLARVATEEDGNLDEIGNISYLTQLQSSVSKTSPLEFTYYQRNIREAYIERESRKTFMQIASNVGYSDNIATHLSLMHEEVERLQGLMITHKDIRLKKVSDIVKTYVNTVYDRTQTEGIVGAPTLSKTIDGMTNGHKKGKFEVVAARPSIGKTAHALNDGVRVAREQDSTSIFFSGEMGEEELLDRMVCIVSNLSSKKLDTGVFDFDDLKKYNFALEELSNLNFYIDDTPGMTIEYIRRTSKKKVKELRSQGIDKIVIYIDYLQLMKSEKKFPNRHEEVTYISNLCKTIARELQVTVVALSQLSRKVEERQDKRPMMSDLRESGAIEQDADIISFLYRDDYYNKQSEKKNIMEIIIGKHRGGPIGTVEMVFWKDVGKLLDIEPKVKEEGSK</sequence>
<dbReference type="GO" id="GO:0005524">
    <property type="term" value="F:ATP binding"/>
    <property type="evidence" value="ECO:0007669"/>
    <property type="project" value="UniProtKB-KW"/>
</dbReference>
<keyword evidence="7" id="KW-0238">DNA-binding</keyword>
<dbReference type="InterPro" id="IPR007694">
    <property type="entry name" value="DNA_helicase_DnaB-like_C"/>
</dbReference>
<evidence type="ECO:0000256" key="4">
    <source>
        <dbReference type="ARBA" id="ARBA00022801"/>
    </source>
</evidence>
<keyword evidence="6" id="KW-0067">ATP-binding</keyword>
<dbReference type="KEGG" id="plig:NAG76_22320"/>
<evidence type="ECO:0000256" key="8">
    <source>
        <dbReference type="ARBA" id="ARBA00023235"/>
    </source>
</evidence>
<dbReference type="GO" id="GO:0003677">
    <property type="term" value="F:DNA binding"/>
    <property type="evidence" value="ECO:0007669"/>
    <property type="project" value="UniProtKB-KW"/>
</dbReference>
<dbReference type="Gene3D" id="1.10.860.10">
    <property type="entry name" value="DNAb Helicase, Chain A"/>
    <property type="match status" value="1"/>
</dbReference>